<evidence type="ECO:0000313" key="1">
    <source>
        <dbReference type="EMBL" id="MFC3290565.1"/>
    </source>
</evidence>
<organism evidence="1 2">
    <name type="scientific">Modicisalibacter luteus</name>
    <dbReference type="NCBI Taxonomy" id="453962"/>
    <lineage>
        <taxon>Bacteria</taxon>
        <taxon>Pseudomonadati</taxon>
        <taxon>Pseudomonadota</taxon>
        <taxon>Gammaproteobacteria</taxon>
        <taxon>Oceanospirillales</taxon>
        <taxon>Halomonadaceae</taxon>
        <taxon>Modicisalibacter</taxon>
    </lineage>
</organism>
<keyword evidence="2" id="KW-1185">Reference proteome</keyword>
<protein>
    <submittedName>
        <fullName evidence="1">Uncharacterized protein</fullName>
    </submittedName>
</protein>
<comment type="caution">
    <text evidence="1">The sequence shown here is derived from an EMBL/GenBank/DDBJ whole genome shotgun (WGS) entry which is preliminary data.</text>
</comment>
<dbReference type="EMBL" id="JBHRUH010000002">
    <property type="protein sequence ID" value="MFC3290565.1"/>
    <property type="molecule type" value="Genomic_DNA"/>
</dbReference>
<sequence length="136" mass="14397">MDIARPTAFRDLGPQIDFITDCPARVQHIIDTEQRQFSDADAGGVGQPEQHLITLGHTPGDAGNADQVAELPRSERCGLAAGVGHGNLSVRIGGESGAILRELPVGLPTSLPPATMRCSRKVGQRSGTIREAIMLH</sequence>
<accession>A0ABV7LWJ5</accession>
<name>A0ABV7LWJ5_9GAMM</name>
<dbReference type="RefSeq" id="WP_211213457.1">
    <property type="nucleotide sequence ID" value="NZ_BMXD01000016.1"/>
</dbReference>
<reference evidence="2" key="1">
    <citation type="journal article" date="2019" name="Int. J. Syst. Evol. Microbiol.">
        <title>The Global Catalogue of Microorganisms (GCM) 10K type strain sequencing project: providing services to taxonomists for standard genome sequencing and annotation.</title>
        <authorList>
            <consortium name="The Broad Institute Genomics Platform"/>
            <consortium name="The Broad Institute Genome Sequencing Center for Infectious Disease"/>
            <person name="Wu L."/>
            <person name="Ma J."/>
        </authorList>
    </citation>
    <scope>NUCLEOTIDE SEQUENCE [LARGE SCALE GENOMIC DNA]</scope>
    <source>
        <strain evidence="2">KCTC 12847</strain>
    </source>
</reference>
<evidence type="ECO:0000313" key="2">
    <source>
        <dbReference type="Proteomes" id="UP001595640"/>
    </source>
</evidence>
<proteinExistence type="predicted"/>
<gene>
    <name evidence="1" type="ORF">ACFOEI_00590</name>
</gene>
<dbReference type="Proteomes" id="UP001595640">
    <property type="component" value="Unassembled WGS sequence"/>
</dbReference>